<feature type="transmembrane region" description="Helical" evidence="1">
    <location>
        <begin position="81"/>
        <end position="98"/>
    </location>
</feature>
<evidence type="ECO:0000313" key="2">
    <source>
        <dbReference type="EMBL" id="OGE27375.1"/>
    </source>
</evidence>
<accession>A0A1F5JFH1</accession>
<comment type="caution">
    <text evidence="2">The sequence shown here is derived from an EMBL/GenBank/DDBJ whole genome shotgun (WGS) entry which is preliminary data.</text>
</comment>
<keyword evidence="1" id="KW-0812">Transmembrane</keyword>
<protein>
    <submittedName>
        <fullName evidence="2">Uncharacterized protein</fullName>
    </submittedName>
</protein>
<evidence type="ECO:0000256" key="1">
    <source>
        <dbReference type="SAM" id="Phobius"/>
    </source>
</evidence>
<feature type="transmembrane region" description="Helical" evidence="1">
    <location>
        <begin position="110"/>
        <end position="131"/>
    </location>
</feature>
<feature type="transmembrane region" description="Helical" evidence="1">
    <location>
        <begin position="41"/>
        <end position="69"/>
    </location>
</feature>
<feature type="transmembrane region" description="Helical" evidence="1">
    <location>
        <begin position="6"/>
        <end position="29"/>
    </location>
</feature>
<name>A0A1F5JFH1_9BACT</name>
<keyword evidence="1" id="KW-0472">Membrane</keyword>
<sequence length="148" mass="16992">MKTFVITLIIAAFLQTTILPIDLVLLILICRTYIKSEKSNLYLAFAFGLLNSHLNLNLLGLQSLVYLFFVQTTESLSKMRLAGNPLLIVPISLIFLSLNQVVISMINHSVVLEFSRVIFASLLSLPTFYLIRFWEERFVVRKEIKLRV</sequence>
<dbReference type="EMBL" id="MFCP01000040">
    <property type="protein sequence ID" value="OGE27375.1"/>
    <property type="molecule type" value="Genomic_DNA"/>
</dbReference>
<organism evidence="2 3">
    <name type="scientific">Candidatus Daviesbacteria bacterium RIFCSPHIGHO2_01_FULL_40_11</name>
    <dbReference type="NCBI Taxonomy" id="1797762"/>
    <lineage>
        <taxon>Bacteria</taxon>
        <taxon>Candidatus Daviesiibacteriota</taxon>
    </lineage>
</organism>
<reference evidence="2 3" key="1">
    <citation type="journal article" date="2016" name="Nat. Commun.">
        <title>Thousands of microbial genomes shed light on interconnected biogeochemical processes in an aquifer system.</title>
        <authorList>
            <person name="Anantharaman K."/>
            <person name="Brown C.T."/>
            <person name="Hug L.A."/>
            <person name="Sharon I."/>
            <person name="Castelle C.J."/>
            <person name="Probst A.J."/>
            <person name="Thomas B.C."/>
            <person name="Singh A."/>
            <person name="Wilkins M.J."/>
            <person name="Karaoz U."/>
            <person name="Brodie E.L."/>
            <person name="Williams K.H."/>
            <person name="Hubbard S.S."/>
            <person name="Banfield J.F."/>
        </authorList>
    </citation>
    <scope>NUCLEOTIDE SEQUENCE [LARGE SCALE GENOMIC DNA]</scope>
</reference>
<dbReference type="AlphaFoldDB" id="A0A1F5JFH1"/>
<evidence type="ECO:0000313" key="3">
    <source>
        <dbReference type="Proteomes" id="UP000177555"/>
    </source>
</evidence>
<keyword evidence="1" id="KW-1133">Transmembrane helix</keyword>
<gene>
    <name evidence="2" type="ORF">A2867_00695</name>
</gene>
<proteinExistence type="predicted"/>
<dbReference type="Proteomes" id="UP000177555">
    <property type="component" value="Unassembled WGS sequence"/>
</dbReference>